<reference evidence="1 2" key="1">
    <citation type="submission" date="2022-11" db="EMBL/GenBank/DDBJ databases">
        <title>Mucor velutinosus strain NIH1002 WGS.</title>
        <authorList>
            <person name="Subramanian P."/>
            <person name="Mullikin J.C."/>
            <person name="Segre J.A."/>
            <person name="Zelazny A.M."/>
        </authorList>
    </citation>
    <scope>NUCLEOTIDE SEQUENCE [LARGE SCALE GENOMIC DNA]</scope>
    <source>
        <strain evidence="1 2">NIH1002</strain>
    </source>
</reference>
<gene>
    <name evidence="1" type="primary">OPI3</name>
    <name evidence="1" type="ORF">ATC70_005345</name>
</gene>
<dbReference type="Proteomes" id="UP001304243">
    <property type="component" value="Unassembled WGS sequence"/>
</dbReference>
<dbReference type="EMBL" id="JASEJX010000016">
    <property type="protein sequence ID" value="KAK4513351.1"/>
    <property type="molecule type" value="Genomic_DNA"/>
</dbReference>
<dbReference type="Gene3D" id="3.30.420.10">
    <property type="entry name" value="Ribonuclease H-like superfamily/Ribonuclease H"/>
    <property type="match status" value="1"/>
</dbReference>
<dbReference type="GO" id="GO:0003676">
    <property type="term" value="F:nucleic acid binding"/>
    <property type="evidence" value="ECO:0007669"/>
    <property type="project" value="InterPro"/>
</dbReference>
<evidence type="ECO:0000313" key="1">
    <source>
        <dbReference type="EMBL" id="KAK4513351.1"/>
    </source>
</evidence>
<organism evidence="1 2">
    <name type="scientific">Mucor velutinosus</name>
    <dbReference type="NCBI Taxonomy" id="708070"/>
    <lineage>
        <taxon>Eukaryota</taxon>
        <taxon>Fungi</taxon>
        <taxon>Fungi incertae sedis</taxon>
        <taxon>Mucoromycota</taxon>
        <taxon>Mucoromycotina</taxon>
        <taxon>Mucoromycetes</taxon>
        <taxon>Mucorales</taxon>
        <taxon>Mucorineae</taxon>
        <taxon>Mucoraceae</taxon>
        <taxon>Mucor</taxon>
    </lineage>
</organism>
<keyword evidence="2" id="KW-1185">Reference proteome</keyword>
<protein>
    <submittedName>
        <fullName evidence="1">Phosphatidyl-N-methylethanolamine N-methyltransferase</fullName>
    </submittedName>
</protein>
<evidence type="ECO:0000313" key="2">
    <source>
        <dbReference type="Proteomes" id="UP001304243"/>
    </source>
</evidence>
<dbReference type="RefSeq" id="XP_064680017.1">
    <property type="nucleotide sequence ID" value="XM_064824640.1"/>
</dbReference>
<dbReference type="InterPro" id="IPR036397">
    <property type="entry name" value="RNaseH_sf"/>
</dbReference>
<sequence length="131" mass="14340">MRGSDGKSFYWTNSLIELMPHQTEAQVQVDGGGVVFYGMTTAEGPNYGSTFTDGTVNLEVYAEILESSLLDTMEYYGIDKKSLDSSKITQDNILLVPLRNSSDITDSLCKLFLISPPKALILTPLNMSGMS</sequence>
<dbReference type="AlphaFoldDB" id="A0AAN7HYW5"/>
<dbReference type="GeneID" id="89949031"/>
<comment type="caution">
    <text evidence="1">The sequence shown here is derived from an EMBL/GenBank/DDBJ whole genome shotgun (WGS) entry which is preliminary data.</text>
</comment>
<name>A0AAN7HYW5_9FUNG</name>
<proteinExistence type="predicted"/>
<accession>A0AAN7HYW5</accession>